<evidence type="ECO:0000259" key="5">
    <source>
        <dbReference type="Pfam" id="PF00535"/>
    </source>
</evidence>
<dbReference type="InterPro" id="IPR050834">
    <property type="entry name" value="Glycosyltransf_2"/>
</dbReference>
<keyword evidence="2" id="KW-0328">Glycosyltransferase</keyword>
<dbReference type="AlphaFoldDB" id="A0A6G4VP87"/>
<protein>
    <submittedName>
        <fullName evidence="6">Glycosyltransferase</fullName>
    </submittedName>
</protein>
<dbReference type="InterPro" id="IPR001173">
    <property type="entry name" value="Glyco_trans_2-like"/>
</dbReference>
<name>A0A6G4VP87_9ACTN</name>
<accession>A0A6G4VP87</accession>
<evidence type="ECO:0000256" key="1">
    <source>
        <dbReference type="ARBA" id="ARBA00006739"/>
    </source>
</evidence>
<dbReference type="Gene3D" id="3.90.550.10">
    <property type="entry name" value="Spore Coat Polysaccharide Biosynthesis Protein SpsA, Chain A"/>
    <property type="match status" value="1"/>
</dbReference>
<evidence type="ECO:0000256" key="4">
    <source>
        <dbReference type="SAM" id="MobiDB-lite"/>
    </source>
</evidence>
<comment type="caution">
    <text evidence="6">The sequence shown here is derived from an EMBL/GenBank/DDBJ whole genome shotgun (WGS) entry which is preliminary data.</text>
</comment>
<dbReference type="SUPFAM" id="SSF53448">
    <property type="entry name" value="Nucleotide-diphospho-sugar transferases"/>
    <property type="match status" value="1"/>
</dbReference>
<dbReference type="PANTHER" id="PTHR43685">
    <property type="entry name" value="GLYCOSYLTRANSFERASE"/>
    <property type="match status" value="1"/>
</dbReference>
<dbReference type="Proteomes" id="UP000472335">
    <property type="component" value="Unassembled WGS sequence"/>
</dbReference>
<dbReference type="PANTHER" id="PTHR43685:SF5">
    <property type="entry name" value="GLYCOSYLTRANSFERASE EPSE-RELATED"/>
    <property type="match status" value="1"/>
</dbReference>
<dbReference type="EMBL" id="JAAKZY010000443">
    <property type="protein sequence ID" value="NGO15593.1"/>
    <property type="molecule type" value="Genomic_DNA"/>
</dbReference>
<evidence type="ECO:0000313" key="6">
    <source>
        <dbReference type="EMBL" id="NGO15593.1"/>
    </source>
</evidence>
<keyword evidence="7" id="KW-1185">Reference proteome</keyword>
<keyword evidence="3 6" id="KW-0808">Transferase</keyword>
<evidence type="ECO:0000256" key="2">
    <source>
        <dbReference type="ARBA" id="ARBA00022676"/>
    </source>
</evidence>
<feature type="region of interest" description="Disordered" evidence="4">
    <location>
        <begin position="66"/>
        <end position="114"/>
    </location>
</feature>
<feature type="compositionally biased region" description="Basic and acidic residues" evidence="4">
    <location>
        <begin position="66"/>
        <end position="75"/>
    </location>
</feature>
<evidence type="ECO:0000313" key="7">
    <source>
        <dbReference type="Proteomes" id="UP000472335"/>
    </source>
</evidence>
<dbReference type="GO" id="GO:0016757">
    <property type="term" value="F:glycosyltransferase activity"/>
    <property type="evidence" value="ECO:0007669"/>
    <property type="project" value="UniProtKB-KW"/>
</dbReference>
<comment type="similarity">
    <text evidence="1">Belongs to the glycosyltransferase 2 family.</text>
</comment>
<feature type="region of interest" description="Disordered" evidence="4">
    <location>
        <begin position="29"/>
        <end position="49"/>
    </location>
</feature>
<dbReference type="Pfam" id="PF00535">
    <property type="entry name" value="Glycos_transf_2"/>
    <property type="match status" value="1"/>
</dbReference>
<sequence>MRARPCADAPRLLGLRALGVGLGLGLGDPPHATAGPGPDGAPHGRLPDPALLRIHPEDVLDVLDRLPKSTDRPEPPGDPPPVTDPAPARHSPGRTVGTDPHRQPDEDGPEHPPIGVVIATRDRADSLAVTLRHLLALPEKPPVLVADNASSDGTRAMIAEQFPEVRVLALPANRGALARNDGVRALDTPYVAFSDDDSWWEPGALTTAARLLDAHPRLGLLSARTLVGPSDAPDPLNDFLAGSPLGPATDLPGNQVLGFLGCAAVARRSAYLDAGGYHRLLFFGAEETLLAYDLAARGWGVVHCPEVVAHHHPAPVPRAHRSAVVHRNELLTTWLRRPLPVALRRTWDLATAARRDPEARRALSAALALLPAALRARTPLPPYIERAVRQVEGASRER</sequence>
<dbReference type="InterPro" id="IPR029044">
    <property type="entry name" value="Nucleotide-diphossugar_trans"/>
</dbReference>
<reference evidence="6 7" key="1">
    <citation type="submission" date="2020-02" db="EMBL/GenBank/DDBJ databases">
        <title>Whole-genome analyses of novel actinobacteria.</title>
        <authorList>
            <person name="Sahin N."/>
            <person name="Gencbay T."/>
        </authorList>
    </citation>
    <scope>NUCLEOTIDE SEQUENCE [LARGE SCALE GENOMIC DNA]</scope>
    <source>
        <strain evidence="6 7">HC44</strain>
    </source>
</reference>
<evidence type="ECO:0000256" key="3">
    <source>
        <dbReference type="ARBA" id="ARBA00022679"/>
    </source>
</evidence>
<feature type="domain" description="Glycosyltransferase 2-like" evidence="5">
    <location>
        <begin position="116"/>
        <end position="271"/>
    </location>
</feature>
<organism evidence="6 7">
    <name type="scientific">Streptomyces scabichelini</name>
    <dbReference type="NCBI Taxonomy" id="2711217"/>
    <lineage>
        <taxon>Bacteria</taxon>
        <taxon>Bacillati</taxon>
        <taxon>Actinomycetota</taxon>
        <taxon>Actinomycetes</taxon>
        <taxon>Kitasatosporales</taxon>
        <taxon>Streptomycetaceae</taxon>
        <taxon>Streptomyces</taxon>
    </lineage>
</organism>
<gene>
    <name evidence="6" type="ORF">G5C60_50490</name>
</gene>
<proteinExistence type="inferred from homology"/>